<dbReference type="AlphaFoldDB" id="A0A5N5WJM4"/>
<accession>A0A5N5WJM4</accession>
<dbReference type="Proteomes" id="UP000326565">
    <property type="component" value="Unassembled WGS sequence"/>
</dbReference>
<dbReference type="OrthoDB" id="5144514at2759"/>
<protein>
    <recommendedName>
        <fullName evidence="4">GPI anchored cell wall protein</fullName>
    </recommendedName>
</protein>
<feature type="region of interest" description="Disordered" evidence="1">
    <location>
        <begin position="1"/>
        <end position="23"/>
    </location>
</feature>
<dbReference type="EMBL" id="ML732375">
    <property type="protein sequence ID" value="KAB8068751.1"/>
    <property type="molecule type" value="Genomic_DNA"/>
</dbReference>
<evidence type="ECO:0000313" key="3">
    <source>
        <dbReference type="Proteomes" id="UP000326565"/>
    </source>
</evidence>
<evidence type="ECO:0000256" key="1">
    <source>
        <dbReference type="SAM" id="MobiDB-lite"/>
    </source>
</evidence>
<dbReference type="PANTHER" id="PTHR36195:SF6">
    <property type="entry name" value="SECRETED THAUMATIN-LIKE PROTEIN CALA"/>
    <property type="match status" value="1"/>
</dbReference>
<evidence type="ECO:0008006" key="4">
    <source>
        <dbReference type="Google" id="ProtNLM"/>
    </source>
</evidence>
<reference evidence="2 3" key="1">
    <citation type="submission" date="2019-04" db="EMBL/GenBank/DDBJ databases">
        <title>Friends and foes A comparative genomics study of 23 Aspergillus species from section Flavi.</title>
        <authorList>
            <consortium name="DOE Joint Genome Institute"/>
            <person name="Kjaerbolling I."/>
            <person name="Vesth T."/>
            <person name="Frisvad J.C."/>
            <person name="Nybo J.L."/>
            <person name="Theobald S."/>
            <person name="Kildgaard S."/>
            <person name="Isbrandt T."/>
            <person name="Kuo A."/>
            <person name="Sato A."/>
            <person name="Lyhne E.K."/>
            <person name="Kogle M.E."/>
            <person name="Wiebenga A."/>
            <person name="Kun R.S."/>
            <person name="Lubbers R.J."/>
            <person name="Makela M.R."/>
            <person name="Barry K."/>
            <person name="Chovatia M."/>
            <person name="Clum A."/>
            <person name="Daum C."/>
            <person name="Haridas S."/>
            <person name="He G."/>
            <person name="LaButti K."/>
            <person name="Lipzen A."/>
            <person name="Mondo S."/>
            <person name="Riley R."/>
            <person name="Salamov A."/>
            <person name="Simmons B.A."/>
            <person name="Magnuson J.K."/>
            <person name="Henrissat B."/>
            <person name="Mortensen U.H."/>
            <person name="Larsen T.O."/>
            <person name="Devries R.P."/>
            <person name="Grigoriev I.V."/>
            <person name="Machida M."/>
            <person name="Baker S.E."/>
            <person name="Andersen M.R."/>
        </authorList>
    </citation>
    <scope>NUCLEOTIDE SEQUENCE [LARGE SCALE GENOMIC DNA]</scope>
    <source>
        <strain evidence="2 3">CBS 151.66</strain>
    </source>
</reference>
<name>A0A5N5WJM4_9EURO</name>
<keyword evidence="3" id="KW-1185">Reference proteome</keyword>
<proteinExistence type="predicted"/>
<dbReference type="Pfam" id="PF04681">
    <property type="entry name" value="Bys1"/>
    <property type="match status" value="1"/>
</dbReference>
<gene>
    <name evidence="2" type="ORF">BDV29DRAFT_195428</name>
</gene>
<dbReference type="InterPro" id="IPR006771">
    <property type="entry name" value="CetA-like"/>
</dbReference>
<organism evidence="2 3">
    <name type="scientific">Aspergillus leporis</name>
    <dbReference type="NCBI Taxonomy" id="41062"/>
    <lineage>
        <taxon>Eukaryota</taxon>
        <taxon>Fungi</taxon>
        <taxon>Dikarya</taxon>
        <taxon>Ascomycota</taxon>
        <taxon>Pezizomycotina</taxon>
        <taxon>Eurotiomycetes</taxon>
        <taxon>Eurotiomycetidae</taxon>
        <taxon>Eurotiales</taxon>
        <taxon>Aspergillaceae</taxon>
        <taxon>Aspergillus</taxon>
        <taxon>Aspergillus subgen. Circumdati</taxon>
    </lineage>
</organism>
<evidence type="ECO:0000313" key="2">
    <source>
        <dbReference type="EMBL" id="KAB8068751.1"/>
    </source>
</evidence>
<dbReference type="PANTHER" id="PTHR36195">
    <property type="entry name" value="DOMAIN PROTEIN, PUTATIVE (AFU_ORTHOLOGUE AFUA_5G01990)-RELATED-RELATED"/>
    <property type="match status" value="1"/>
</dbReference>
<sequence>MMLSNASSTASAPSTSTSTSGSGSVQIVNNLDTIVYLWSTSGSSSEMQTLSSGGGTYSEAWHTQSSGGGISIKMATTESESSVLQFEYTGDGETLYWDLSSINLDSDSEFITAGFSATPDDSSCSSVSCSAGDTDCAESYQEAGDTDTNSCSASAGITVTLG</sequence>